<dbReference type="Proteomes" id="UP001303001">
    <property type="component" value="Chromosome"/>
</dbReference>
<reference evidence="1 2" key="1">
    <citation type="submission" date="2023-09" db="EMBL/GenBank/DDBJ databases">
        <title>Micromonospora halotolerans DSM 45598 genome sequence.</title>
        <authorList>
            <person name="Mo P."/>
        </authorList>
    </citation>
    <scope>NUCLEOTIDE SEQUENCE [LARGE SCALE GENOMIC DNA]</scope>
    <source>
        <strain evidence="1 2">DSM 45598</strain>
    </source>
</reference>
<gene>
    <name evidence="1" type="ORF">RMN56_12815</name>
</gene>
<evidence type="ECO:0000313" key="1">
    <source>
        <dbReference type="EMBL" id="WNM42152.1"/>
    </source>
</evidence>
<dbReference type="RefSeq" id="WP_313724012.1">
    <property type="nucleotide sequence ID" value="NZ_CP134876.1"/>
</dbReference>
<evidence type="ECO:0000313" key="2">
    <source>
        <dbReference type="Proteomes" id="UP001303001"/>
    </source>
</evidence>
<proteinExistence type="predicted"/>
<name>A0ABZ0A441_9ACTN</name>
<sequence length="108" mass="11994">MARQVRVPDEDADSQDFINFAHSYNGYELRGGLEALAAMVQSARGRWHRTGELGEDVDVLRACLFYEVRAHRHSGGYGVFEQEPFVAALVTRIRSLSGGLVQTKGRVA</sequence>
<organism evidence="1 2">
    <name type="scientific">Micromonospora halotolerans</name>
    <dbReference type="NCBI Taxonomy" id="709879"/>
    <lineage>
        <taxon>Bacteria</taxon>
        <taxon>Bacillati</taxon>
        <taxon>Actinomycetota</taxon>
        <taxon>Actinomycetes</taxon>
        <taxon>Micromonosporales</taxon>
        <taxon>Micromonosporaceae</taxon>
        <taxon>Micromonospora</taxon>
    </lineage>
</organism>
<keyword evidence="2" id="KW-1185">Reference proteome</keyword>
<protein>
    <submittedName>
        <fullName evidence="1">Uncharacterized protein</fullName>
    </submittedName>
</protein>
<dbReference type="EMBL" id="CP134876">
    <property type="protein sequence ID" value="WNM42152.1"/>
    <property type="molecule type" value="Genomic_DNA"/>
</dbReference>
<accession>A0ABZ0A441</accession>